<name>A0A1W1IB60_9BACT</name>
<gene>
    <name evidence="3" type="ORF">NSJP_4101</name>
</gene>
<dbReference type="EMBL" id="LT828648">
    <property type="protein sequence ID" value="SLM50268.1"/>
    <property type="molecule type" value="Genomic_DNA"/>
</dbReference>
<dbReference type="AlphaFoldDB" id="A0A1W1IB60"/>
<accession>A0A1W1IB60</accession>
<keyword evidence="4" id="KW-1185">Reference proteome</keyword>
<sequence>MTSSPVPFYLLCGSLGAGKTTLLMRLLEHWKSAGKRAGVLMNEAGEVSIDGPRAGTIAEQVMNLAGGCVCCDTKEDLSWGIAQLVHDHASDLIVLECSGLADPVEVVDAVTDLYTSRLATLERVIALLHPVAGEESHSSRFVTTQAIRCADELILNKRDLYVPGHWEQFKESIVRNNPFARLWETSHARIDPDALLAPRTSIKPSHTNVVFGTARPPGEQVRARYHPIATTVRLPGPVNRGRLLDWAKTLPKDLERAKGFFRFLGDHNLQELQYAPPASATVTPIMLLDEPNHAVVMIGRNYDVDRCVDGLLACIEQPATS</sequence>
<comment type="function">
    <text evidence="1">Zinc chaperone that directly transfers zinc cofactor to target proteins, thereby activating them. Zinc is transferred from the CXCC motif in the GTPase domain to the zinc binding site in target proteins in a process requiring GTP hydrolysis.</text>
</comment>
<dbReference type="InterPro" id="IPR051316">
    <property type="entry name" value="Zinc-reg_GTPase_activator"/>
</dbReference>
<reference evidence="3 4" key="1">
    <citation type="submission" date="2017-03" db="EMBL/GenBank/DDBJ databases">
        <authorList>
            <person name="Afonso C.L."/>
            <person name="Miller P.J."/>
            <person name="Scott M.A."/>
            <person name="Spackman E."/>
            <person name="Goraichik I."/>
            <person name="Dimitrov K.M."/>
            <person name="Suarez D.L."/>
            <person name="Swayne D.E."/>
        </authorList>
    </citation>
    <scope>NUCLEOTIDE SEQUENCE [LARGE SCALE GENOMIC DNA]</scope>
    <source>
        <strain evidence="3">Genome sequencing of Nitrospira japonica strain NJ11</strain>
    </source>
</reference>
<dbReference type="GO" id="GO:0005737">
    <property type="term" value="C:cytoplasm"/>
    <property type="evidence" value="ECO:0007669"/>
    <property type="project" value="TreeGrafter"/>
</dbReference>
<dbReference type="SUPFAM" id="SSF52540">
    <property type="entry name" value="P-loop containing nucleoside triphosphate hydrolases"/>
    <property type="match status" value="1"/>
</dbReference>
<protein>
    <submittedName>
        <fullName evidence="3">Putative P-loop guanosine triphosphatase, CobW-like</fullName>
    </submittedName>
</protein>
<dbReference type="Proteomes" id="UP000192042">
    <property type="component" value="Chromosome I"/>
</dbReference>
<dbReference type="SMART" id="SM00833">
    <property type="entry name" value="CobW_C"/>
    <property type="match status" value="1"/>
</dbReference>
<evidence type="ECO:0000256" key="1">
    <source>
        <dbReference type="ARBA" id="ARBA00045658"/>
    </source>
</evidence>
<evidence type="ECO:0000313" key="4">
    <source>
        <dbReference type="Proteomes" id="UP000192042"/>
    </source>
</evidence>
<dbReference type="InterPro" id="IPR011629">
    <property type="entry name" value="CobW-like_C"/>
</dbReference>
<feature type="domain" description="CobW C-terminal" evidence="2">
    <location>
        <begin position="227"/>
        <end position="315"/>
    </location>
</feature>
<dbReference type="InterPro" id="IPR027417">
    <property type="entry name" value="P-loop_NTPase"/>
</dbReference>
<proteinExistence type="predicted"/>
<dbReference type="InterPro" id="IPR003495">
    <property type="entry name" value="CobW/HypB/UreG_nucleotide-bd"/>
</dbReference>
<evidence type="ECO:0000313" key="3">
    <source>
        <dbReference type="EMBL" id="SLM50268.1"/>
    </source>
</evidence>
<dbReference type="SUPFAM" id="SSF90002">
    <property type="entry name" value="Hypothetical protein YjiA, C-terminal domain"/>
    <property type="match status" value="1"/>
</dbReference>
<dbReference type="Pfam" id="PF07683">
    <property type="entry name" value="CobW_C"/>
    <property type="match status" value="1"/>
</dbReference>
<dbReference type="Pfam" id="PF02492">
    <property type="entry name" value="cobW"/>
    <property type="match status" value="1"/>
</dbReference>
<dbReference type="OrthoDB" id="9808822at2"/>
<evidence type="ECO:0000259" key="2">
    <source>
        <dbReference type="SMART" id="SM00833"/>
    </source>
</evidence>
<dbReference type="PANTHER" id="PTHR13748:SF62">
    <property type="entry name" value="COBW DOMAIN-CONTAINING PROTEIN"/>
    <property type="match status" value="1"/>
</dbReference>
<dbReference type="Gene3D" id="3.40.50.300">
    <property type="entry name" value="P-loop containing nucleotide triphosphate hydrolases"/>
    <property type="match status" value="1"/>
</dbReference>
<dbReference type="STRING" id="1325564.NSJP_4101"/>
<organism evidence="3 4">
    <name type="scientific">Nitrospira japonica</name>
    <dbReference type="NCBI Taxonomy" id="1325564"/>
    <lineage>
        <taxon>Bacteria</taxon>
        <taxon>Pseudomonadati</taxon>
        <taxon>Nitrospirota</taxon>
        <taxon>Nitrospiria</taxon>
        <taxon>Nitrospirales</taxon>
        <taxon>Nitrospiraceae</taxon>
        <taxon>Nitrospira</taxon>
    </lineage>
</organism>
<dbReference type="PANTHER" id="PTHR13748">
    <property type="entry name" value="COBW-RELATED"/>
    <property type="match status" value="1"/>
</dbReference>
<dbReference type="RefSeq" id="WP_080888392.1">
    <property type="nucleotide sequence ID" value="NZ_LT828648.1"/>
</dbReference>
<dbReference type="KEGG" id="nja:NSJP_4101"/>